<keyword evidence="4" id="KW-1185">Reference proteome</keyword>
<reference evidence="3 4" key="1">
    <citation type="submission" date="2019-08" db="EMBL/GenBank/DDBJ databases">
        <title>Bradymonadales sp. TMQ4.</title>
        <authorList>
            <person name="Liang Q."/>
        </authorList>
    </citation>
    <scope>NUCLEOTIDE SEQUENCE [LARGE SCALE GENOMIC DNA]</scope>
    <source>
        <strain evidence="3 4">TMQ4</strain>
    </source>
</reference>
<feature type="signal peptide" evidence="2">
    <location>
        <begin position="1"/>
        <end position="24"/>
    </location>
</feature>
<evidence type="ECO:0000313" key="4">
    <source>
        <dbReference type="Proteomes" id="UP000321412"/>
    </source>
</evidence>
<proteinExistence type="predicted"/>
<dbReference type="PROSITE" id="PS51257">
    <property type="entry name" value="PROKAR_LIPOPROTEIN"/>
    <property type="match status" value="1"/>
</dbReference>
<feature type="chain" id="PRO_5022975134" description="DUF4352 domain-containing protein" evidence="2">
    <location>
        <begin position="25"/>
        <end position="353"/>
    </location>
</feature>
<protein>
    <recommendedName>
        <fullName evidence="5">DUF4352 domain-containing protein</fullName>
    </recommendedName>
</protein>
<evidence type="ECO:0000256" key="2">
    <source>
        <dbReference type="SAM" id="SignalP"/>
    </source>
</evidence>
<dbReference type="InterPro" id="IPR029050">
    <property type="entry name" value="Immunoprotect_excell_Ig-like"/>
</dbReference>
<dbReference type="RefSeq" id="WP_146982074.1">
    <property type="nucleotide sequence ID" value="NZ_VOSM01000007.1"/>
</dbReference>
<dbReference type="Gene3D" id="2.60.40.1240">
    <property type="match status" value="1"/>
</dbReference>
<keyword evidence="1 2" id="KW-0732">Signal</keyword>
<organism evidence="3 4">
    <name type="scientific">Lujinxingia vulgaris</name>
    <dbReference type="NCBI Taxonomy" id="2600176"/>
    <lineage>
        <taxon>Bacteria</taxon>
        <taxon>Deltaproteobacteria</taxon>
        <taxon>Bradymonadales</taxon>
        <taxon>Lujinxingiaceae</taxon>
        <taxon>Lujinxingia</taxon>
    </lineage>
</organism>
<accession>A0A5C6XF80</accession>
<dbReference type="AlphaFoldDB" id="A0A5C6XF80"/>
<gene>
    <name evidence="3" type="ORF">FRC98_14045</name>
</gene>
<evidence type="ECO:0000256" key="1">
    <source>
        <dbReference type="ARBA" id="ARBA00022729"/>
    </source>
</evidence>
<name>A0A5C6XF80_9DELT</name>
<dbReference type="EMBL" id="VOSM01000007">
    <property type="protein sequence ID" value="TXD35795.1"/>
    <property type="molecule type" value="Genomic_DNA"/>
</dbReference>
<evidence type="ECO:0008006" key="5">
    <source>
        <dbReference type="Google" id="ProtNLM"/>
    </source>
</evidence>
<dbReference type="Proteomes" id="UP000321412">
    <property type="component" value="Unassembled WGS sequence"/>
</dbReference>
<dbReference type="OrthoDB" id="5487461at2"/>
<sequence length="353" mass="37940">MFTPRGSRLVPTLASLAAIVSLTACEEAVTIGPANQAQTVGGVTFEPGQYSARYLELDDQGSTIEYPRPVLTIPVTITNAGEDNVVYSPSHASQQMTEGSTPLLYPAPPAETPLAEFSKAPISGVYLDRGSLPGQVTTTTTLAPGESVSDIFLFELPDASVRDLVLSLPPSMHRAKNPVLFALTYEPSTPEGPTVYEVGQSIDFEGVSFEVTAVEQSYIKLKDNNDKEGYSAEPVLRVDYKLTNQGEEAVSFEPGHRDLSGRQGARLQSAVASLNRVRLPSNTTAEGQLERDTEIAAGASVTDFALFERPDEAGSLTFEFPADHFARSGKVRVSIPFEPAEVAVPEEMKKAEK</sequence>
<comment type="caution">
    <text evidence="3">The sequence shown here is derived from an EMBL/GenBank/DDBJ whole genome shotgun (WGS) entry which is preliminary data.</text>
</comment>
<evidence type="ECO:0000313" key="3">
    <source>
        <dbReference type="EMBL" id="TXD35795.1"/>
    </source>
</evidence>